<dbReference type="NCBIfam" id="NF001299">
    <property type="entry name" value="PRK00241.1"/>
    <property type="match status" value="1"/>
</dbReference>
<dbReference type="InterPro" id="IPR049734">
    <property type="entry name" value="NudC-like_C"/>
</dbReference>
<comment type="catalytic activity">
    <reaction evidence="10">
        <text>a 5'-end NAD(+)-phospho-ribonucleoside in mRNA + H2O = a 5'-end phospho-adenosine-phospho-ribonucleoside in mRNA + beta-nicotinamide D-ribonucleotide + 2 H(+)</text>
        <dbReference type="Rhea" id="RHEA:60876"/>
        <dbReference type="Rhea" id="RHEA-COMP:15698"/>
        <dbReference type="Rhea" id="RHEA-COMP:15719"/>
        <dbReference type="ChEBI" id="CHEBI:14649"/>
        <dbReference type="ChEBI" id="CHEBI:15377"/>
        <dbReference type="ChEBI" id="CHEBI:15378"/>
        <dbReference type="ChEBI" id="CHEBI:144029"/>
        <dbReference type="ChEBI" id="CHEBI:144051"/>
    </reaction>
    <physiologicalReaction direction="left-to-right" evidence="10">
        <dbReference type="Rhea" id="RHEA:60877"/>
    </physiologicalReaction>
</comment>
<reference evidence="12 13" key="1">
    <citation type="submission" date="2018-06" db="EMBL/GenBank/DDBJ databases">
        <authorList>
            <consortium name="Pathogen Informatics"/>
            <person name="Doyle S."/>
        </authorList>
    </citation>
    <scope>NUCLEOTIDE SEQUENCE [LARGE SCALE GENOMIC DNA]</scope>
    <source>
        <strain evidence="12 13">NCTC10994</strain>
    </source>
</reference>
<evidence type="ECO:0000313" key="12">
    <source>
        <dbReference type="EMBL" id="SQI38725.1"/>
    </source>
</evidence>
<dbReference type="Pfam" id="PF09296">
    <property type="entry name" value="NUDIX-like"/>
    <property type="match status" value="1"/>
</dbReference>
<evidence type="ECO:0000256" key="4">
    <source>
        <dbReference type="ARBA" id="ARBA00012381"/>
    </source>
</evidence>
<dbReference type="CDD" id="cd03429">
    <property type="entry name" value="NUDIX_NADH_pyrophosphatase_Nudt13"/>
    <property type="match status" value="1"/>
</dbReference>
<keyword evidence="8" id="KW-0520">NAD</keyword>
<evidence type="ECO:0000313" key="13">
    <source>
        <dbReference type="Proteomes" id="UP000249091"/>
    </source>
</evidence>
<keyword evidence="7" id="KW-0460">Magnesium</keyword>
<name>A0A2X4XFP9_9NOCA</name>
<dbReference type="Proteomes" id="UP000249091">
    <property type="component" value="Chromosome 1"/>
</dbReference>
<accession>A0A2X4XFP9</accession>
<dbReference type="SUPFAM" id="SSF55811">
    <property type="entry name" value="Nudix"/>
    <property type="match status" value="1"/>
</dbReference>
<dbReference type="EC" id="3.6.1.22" evidence="4"/>
<dbReference type="AlphaFoldDB" id="A0A2X4XFP9"/>
<evidence type="ECO:0000256" key="6">
    <source>
        <dbReference type="ARBA" id="ARBA00022801"/>
    </source>
</evidence>
<dbReference type="InterPro" id="IPR000086">
    <property type="entry name" value="NUDIX_hydrolase_dom"/>
</dbReference>
<dbReference type="Gene3D" id="3.90.79.10">
    <property type="entry name" value="Nucleoside Triphosphate Pyrophosphohydrolase"/>
    <property type="match status" value="1"/>
</dbReference>
<sequence>MLEVTSFSLSGTPLLSRTVVERAEELRSDEDALRAGWADAKLLKVDRRGQVPVADGALVFHPAADLGPAPVSGAVFLGVRDDRHVWAVRVLAQTGEVADLRRVGDRLDDADADLMVSAVALLNWHDQAGFSAVDGSASEPTMSGWSRISSATGHEEFPRTDPAVICLVHDGGDQVLLARQPVWPERRFSVLAGFVEAGESLESCVVREIREEVGVDVRDIRYLGSQPWPFPRSLMLGFAAVADPAQSLEFRDGEIGEARWFTRDEVRAALEVGDWASADEVPLLLPGSISIARGMLEGWAQG</sequence>
<dbReference type="GO" id="GO:0046872">
    <property type="term" value="F:metal ion binding"/>
    <property type="evidence" value="ECO:0007669"/>
    <property type="project" value="UniProtKB-KW"/>
</dbReference>
<dbReference type="GO" id="GO:0035529">
    <property type="term" value="F:NADH pyrophosphatase activity"/>
    <property type="evidence" value="ECO:0007669"/>
    <property type="project" value="TreeGrafter"/>
</dbReference>
<evidence type="ECO:0000256" key="7">
    <source>
        <dbReference type="ARBA" id="ARBA00022842"/>
    </source>
</evidence>
<dbReference type="GO" id="GO:0006742">
    <property type="term" value="P:NADP+ catabolic process"/>
    <property type="evidence" value="ECO:0007669"/>
    <property type="project" value="TreeGrafter"/>
</dbReference>
<evidence type="ECO:0000259" key="11">
    <source>
        <dbReference type="PROSITE" id="PS51462"/>
    </source>
</evidence>
<organism evidence="12 13">
    <name type="scientific">Rhodococcus coprophilus</name>
    <dbReference type="NCBI Taxonomy" id="38310"/>
    <lineage>
        <taxon>Bacteria</taxon>
        <taxon>Bacillati</taxon>
        <taxon>Actinomycetota</taxon>
        <taxon>Actinomycetes</taxon>
        <taxon>Mycobacteriales</taxon>
        <taxon>Nocardiaceae</taxon>
        <taxon>Rhodococcus</taxon>
    </lineage>
</organism>
<proteinExistence type="inferred from homology"/>
<dbReference type="GO" id="GO:0110153">
    <property type="term" value="F:RNA NAD-cap (NMN-forming) hydrolase activity"/>
    <property type="evidence" value="ECO:0007669"/>
    <property type="project" value="RHEA"/>
</dbReference>
<keyword evidence="13" id="KW-1185">Reference proteome</keyword>
<dbReference type="PROSITE" id="PS51462">
    <property type="entry name" value="NUDIX"/>
    <property type="match status" value="1"/>
</dbReference>
<protein>
    <recommendedName>
        <fullName evidence="4">NAD(+) diphosphatase</fullName>
        <ecNumber evidence="4">3.6.1.22</ecNumber>
    </recommendedName>
</protein>
<dbReference type="GO" id="GO:0019677">
    <property type="term" value="P:NAD+ catabolic process"/>
    <property type="evidence" value="ECO:0007669"/>
    <property type="project" value="TreeGrafter"/>
</dbReference>
<evidence type="ECO:0000256" key="2">
    <source>
        <dbReference type="ARBA" id="ARBA00001947"/>
    </source>
</evidence>
<dbReference type="PROSITE" id="PS00893">
    <property type="entry name" value="NUDIX_BOX"/>
    <property type="match status" value="1"/>
</dbReference>
<evidence type="ECO:0000256" key="10">
    <source>
        <dbReference type="ARBA" id="ARBA00023679"/>
    </source>
</evidence>
<evidence type="ECO:0000256" key="3">
    <source>
        <dbReference type="ARBA" id="ARBA00009595"/>
    </source>
</evidence>
<dbReference type="InterPro" id="IPR015797">
    <property type="entry name" value="NUDIX_hydrolase-like_dom_sf"/>
</dbReference>
<evidence type="ECO:0000256" key="9">
    <source>
        <dbReference type="ARBA" id="ARBA00023211"/>
    </source>
</evidence>
<keyword evidence="6 12" id="KW-0378">Hydrolase</keyword>
<evidence type="ECO:0000256" key="8">
    <source>
        <dbReference type="ARBA" id="ARBA00023027"/>
    </source>
</evidence>
<dbReference type="PANTHER" id="PTHR42904:SF6">
    <property type="entry name" value="NAD-CAPPED RNA HYDROLASE NUDT12"/>
    <property type="match status" value="1"/>
</dbReference>
<dbReference type="InterPro" id="IPR015375">
    <property type="entry name" value="NADH_PPase-like_N"/>
</dbReference>
<dbReference type="EMBL" id="LS483468">
    <property type="protein sequence ID" value="SQI38725.1"/>
    <property type="molecule type" value="Genomic_DNA"/>
</dbReference>
<evidence type="ECO:0000256" key="1">
    <source>
        <dbReference type="ARBA" id="ARBA00001946"/>
    </source>
</evidence>
<evidence type="ECO:0000256" key="5">
    <source>
        <dbReference type="ARBA" id="ARBA00022723"/>
    </source>
</evidence>
<dbReference type="FunFam" id="3.90.79.10:FF:000048">
    <property type="entry name" value="NADH pyrophosphatase"/>
    <property type="match status" value="1"/>
</dbReference>
<dbReference type="Gene3D" id="3.90.79.20">
    <property type="match status" value="1"/>
</dbReference>
<dbReference type="STRING" id="1219011.GCA_001895045_01433"/>
<dbReference type="InterPro" id="IPR020084">
    <property type="entry name" value="NUDIX_hydrolase_CS"/>
</dbReference>
<keyword evidence="5" id="KW-0479">Metal-binding</keyword>
<dbReference type="Pfam" id="PF00293">
    <property type="entry name" value="NUDIX"/>
    <property type="match status" value="1"/>
</dbReference>
<comment type="similarity">
    <text evidence="3">Belongs to the Nudix hydrolase family. NudC subfamily.</text>
</comment>
<dbReference type="InterPro" id="IPR050241">
    <property type="entry name" value="NAD-cap_RNA_hydrolase_NudC"/>
</dbReference>
<comment type="cofactor">
    <cofactor evidence="1">
        <name>Mg(2+)</name>
        <dbReference type="ChEBI" id="CHEBI:18420"/>
    </cofactor>
</comment>
<dbReference type="GO" id="GO:0005829">
    <property type="term" value="C:cytosol"/>
    <property type="evidence" value="ECO:0007669"/>
    <property type="project" value="TreeGrafter"/>
</dbReference>
<dbReference type="KEGG" id="rcr:NCTC10994_03975"/>
<gene>
    <name evidence="12" type="primary">nudC</name>
    <name evidence="12" type="ORF">NCTC10994_03975</name>
</gene>
<dbReference type="PANTHER" id="PTHR42904">
    <property type="entry name" value="NUDIX HYDROLASE, NUDC SUBFAMILY"/>
    <property type="match status" value="1"/>
</dbReference>
<keyword evidence="9" id="KW-0464">Manganese</keyword>
<comment type="cofactor">
    <cofactor evidence="2">
        <name>Zn(2+)</name>
        <dbReference type="ChEBI" id="CHEBI:29105"/>
    </cofactor>
</comment>
<feature type="domain" description="Nudix hydrolase" evidence="11">
    <location>
        <begin position="158"/>
        <end position="283"/>
    </location>
</feature>